<reference evidence="2 3" key="1">
    <citation type="submission" date="2018-01" db="EMBL/GenBank/DDBJ databases">
        <title>Whole genome sequencing of Histamine producing bacteria.</title>
        <authorList>
            <person name="Butler K."/>
        </authorList>
    </citation>
    <scope>NUCLEOTIDE SEQUENCE [LARGE SCALE GENOMIC DNA]</scope>
    <source>
        <strain evidence="2 3">A6-1</strain>
    </source>
</reference>
<sequence length="101" mass="11828">MGKVILKGFIVVPEEELNLVSQALEKHVELTKQESGCLVFNVYQRSHSPCYFDVYEEFSNITAFEHHQRRVKASEWGKVTSNVERHYEVWQTENKQKGLSK</sequence>
<dbReference type="Pfam" id="PF03992">
    <property type="entry name" value="ABM"/>
    <property type="match status" value="1"/>
</dbReference>
<keyword evidence="2" id="KW-0560">Oxidoreductase</keyword>
<keyword evidence="2" id="KW-0503">Monooxygenase</keyword>
<dbReference type="GO" id="GO:0004497">
    <property type="term" value="F:monooxygenase activity"/>
    <property type="evidence" value="ECO:0007669"/>
    <property type="project" value="UniProtKB-KW"/>
</dbReference>
<evidence type="ECO:0000313" key="2">
    <source>
        <dbReference type="EMBL" id="PSX11869.1"/>
    </source>
</evidence>
<proteinExistence type="predicted"/>
<dbReference type="SUPFAM" id="SSF54909">
    <property type="entry name" value="Dimeric alpha+beta barrel"/>
    <property type="match status" value="1"/>
</dbReference>
<dbReference type="InterPro" id="IPR011008">
    <property type="entry name" value="Dimeric_a/b-barrel"/>
</dbReference>
<feature type="domain" description="ABM" evidence="1">
    <location>
        <begin position="9"/>
        <end position="70"/>
    </location>
</feature>
<dbReference type="Proteomes" id="UP000240989">
    <property type="component" value="Unassembled WGS sequence"/>
</dbReference>
<dbReference type="EMBL" id="PYOU01000003">
    <property type="protein sequence ID" value="PSX11869.1"/>
    <property type="molecule type" value="Genomic_DNA"/>
</dbReference>
<evidence type="ECO:0000259" key="1">
    <source>
        <dbReference type="Pfam" id="PF03992"/>
    </source>
</evidence>
<gene>
    <name evidence="2" type="ORF">C0W27_05755</name>
</gene>
<accession>A0ABX5H847</accession>
<keyword evidence="3" id="KW-1185">Reference proteome</keyword>
<protein>
    <submittedName>
        <fullName evidence="2">Antibiotic biosynthesis monooxygenase</fullName>
    </submittedName>
</protein>
<dbReference type="Gene3D" id="3.30.70.100">
    <property type="match status" value="1"/>
</dbReference>
<evidence type="ECO:0000313" key="3">
    <source>
        <dbReference type="Proteomes" id="UP000240989"/>
    </source>
</evidence>
<comment type="caution">
    <text evidence="2">The sequence shown here is derived from an EMBL/GenBank/DDBJ whole genome shotgun (WGS) entry which is preliminary data.</text>
</comment>
<organism evidence="2 3">
    <name type="scientific">Photobacterium angustum</name>
    <dbReference type="NCBI Taxonomy" id="661"/>
    <lineage>
        <taxon>Bacteria</taxon>
        <taxon>Pseudomonadati</taxon>
        <taxon>Pseudomonadota</taxon>
        <taxon>Gammaproteobacteria</taxon>
        <taxon>Vibrionales</taxon>
        <taxon>Vibrionaceae</taxon>
        <taxon>Photobacterium</taxon>
    </lineage>
</organism>
<dbReference type="InterPro" id="IPR007138">
    <property type="entry name" value="ABM_dom"/>
</dbReference>
<dbReference type="RefSeq" id="WP_045153559.1">
    <property type="nucleotide sequence ID" value="NZ_JZSW01000015.1"/>
</dbReference>
<name>A0ABX5H847_PHOAN</name>